<feature type="transmembrane region" description="Helical" evidence="4">
    <location>
        <begin position="664"/>
        <end position="685"/>
    </location>
</feature>
<feature type="transmembrane region" description="Helical" evidence="4">
    <location>
        <begin position="1458"/>
        <end position="1476"/>
    </location>
</feature>
<dbReference type="SUPFAM" id="SSF81665">
    <property type="entry name" value="Calcium ATPase, transmembrane domain M"/>
    <property type="match status" value="1"/>
</dbReference>
<sequence>MNEEISKRLFPYDSKYFKGIFDRYINDDDDYRKYLKALQSSQNLMEEIVSKGTGLNFYIEDNLNYNFLKECKLPFFKKLLKILQENNNEKESENESENENEKESEKKINEDNASVKFNELDENEIKVKDQENCNLEKINSVPLKSNFNKKTSSNDTASQTIKAQDLFIFNKKINMINNYRIYRYCSNIIQSLPSLTYMSVIKIYFTNYPLKIFLSCIYFYTFVTYICGRNNLIEFLESLLFLVLVTAGCFCLAWAHYIKENRINRITSKLNDFKENYVGRNFLKSRKEKKEPKQFQFENKKTIEIKKYSKYFFLKSFLTRINEELYDYETRKNGNFSYYMKEYYKGDHKIKSLSINKNNDLNMIKENNEATSTNTDSGDIYKNKKKLINGKTDDIETKYYLSMCNDTSSSVCNFELNIGDNVEGEKENELLNYILFENNIYRISRKNLLVGDIIYLSKGSMIPADGILIQCNNMMVDESNIFKYNAKRYVKKMSIDKYIYEMDKLRKTNMDELENDITKLEKDKKLSYFQILNSKIRNQFKKYSDFNNRKKRNVYPKLEDMYNDDKESDDEDNRETRFTEINGKIIQVSNLNEEYNNNIKSDYSYFNIYEYSPLLLSESVVTEGTGIMIATCVSKNKQMFHNSIKKIEENTNLEIIINSYSKNVVILILFYCSLCILFIFIHFLISLIENNMQTYPYNLLMFLLNIIIIEILKYLLLSIDNMPLLLQNCIAINYKEIMDECYIIKSKNIFEKVLQTNSIFIDINKYINYKCVLFFFNTEYFVSFDMNIISSQMKFQDNIKSYTEFVEKEEDQGICSSLFFSLLIQTILATSNLYSYNEDFMEIDLSLLDCISSLRLNISNYFIKKNNILTIMSNKNDYVISFVFSDQSYINKENNSRANKKNNYKENELKNKSSVLRVFIRGKAHMILPKCSQYLDGQSFSKDIDKLAEKANQLEESKYDLTVCFAYKEIIIGEKEKEELFSYRENNEYNFGNIEMNNNNNNMSSTYLKYAEMNDFTCISIFVFEKAISNRFYVDYKIMESNNLHIKLFTKYDVEKIKKIFNNYPDFISKLKFYDTESMAKVDKSRFMYGGDIDSNTNMRIGKNNNEKYNSEKYNSNRHYINKMEITEQRRKDIYVENRTEIKDMNITKSILNEKNESERYNLKYSCNSSLVQTFINNESMKEYSFFLNNNVFCNCSKSKLLDLLYLSKSYGRTNCVVTNNNDYLVKDKELCNIKVCDIRSNDIVKNKSDIILLNRSLYDYIKLKYFSNSMLMNIKLFIEYNICLYVCIVMFSIISTFINGLEFLTTVQILYIYIIKNIIFHYISCYRKSNYCVGKRRCKNANYSYSVFSKKEINNLMSSIASKLILLMIIFLFGHIFIPEVSWDFVNPDVREFFEFSEFSFSNNQPKMFYYNTIRSCIRFKKNLENIKIANNINIKNDYRTIEEWEHHISPNRHATIIFNVFFLFFFFSYIYIYIKTFLAEIDMYCEQIKKNKKENHKYLSLLKNKTLSKDINNLIKEFKFDEDNVKTANETQLLNTDENYQKIYCGDDSCNCYDANNNDKNVSERNITEQHTDYKQNNDTDMERGSLYNFKNFIKEKVSYVDINKRKMLFDCLIVNYKTFLAFIILLLLHIIIIQYGSFVFNFHVKGLTLAQWGICFLFCILDFVLYNIISFISLFSISSNFIKSFQNLHEPQKRTMFDTMNDYKRSSLSQRYKYDRKI</sequence>
<dbReference type="OrthoDB" id="116380at2759"/>
<dbReference type="SUPFAM" id="SSF81653">
    <property type="entry name" value="Calcium ATPase, transduction domain A"/>
    <property type="match status" value="1"/>
</dbReference>
<dbReference type="Gene3D" id="2.70.150.10">
    <property type="entry name" value="Calcium-transporting ATPase, cytoplasmic transduction domain A"/>
    <property type="match status" value="1"/>
</dbReference>
<dbReference type="GeneID" id="19958838"/>
<gene>
    <name evidence="6" type="ORF">PVVCY_1306470</name>
</gene>
<feature type="transmembrane region" description="Helical" evidence="4">
    <location>
        <begin position="697"/>
        <end position="716"/>
    </location>
</feature>
<dbReference type="RefSeq" id="XP_008622538.2">
    <property type="nucleotide sequence ID" value="XM_008624316.2"/>
</dbReference>
<protein>
    <submittedName>
        <fullName evidence="6">E1-E2 ATPase, putative</fullName>
    </submittedName>
</protein>
<reference evidence="6 7" key="1">
    <citation type="submission" date="2019-01" db="EMBL/GenBank/DDBJ databases">
        <authorList>
            <person name="Ramaprasad A."/>
        </authorList>
    </citation>
    <scope>NUCLEOTIDE SEQUENCE [LARGE SCALE GENOMIC DNA]</scope>
</reference>
<evidence type="ECO:0000256" key="1">
    <source>
        <dbReference type="ARBA" id="ARBA00004127"/>
    </source>
</evidence>
<feature type="region of interest" description="Disordered" evidence="3">
    <location>
        <begin position="87"/>
        <end position="108"/>
    </location>
</feature>
<feature type="transmembrane region" description="Helical" evidence="4">
    <location>
        <begin position="208"/>
        <end position="226"/>
    </location>
</feature>
<keyword evidence="4" id="KW-0472">Membrane</keyword>
<accession>A0A449BZ28</accession>
<comment type="subcellular location">
    <subcellularLocation>
        <location evidence="1">Endomembrane system</location>
        <topology evidence="1">Multi-pass membrane protein</topology>
    </subcellularLocation>
</comment>
<proteinExistence type="predicted"/>
<keyword evidence="4" id="KW-0812">Transmembrane</keyword>
<evidence type="ECO:0000259" key="5">
    <source>
        <dbReference type="Pfam" id="PF00122"/>
    </source>
</evidence>
<feature type="transmembrane region" description="Helical" evidence="4">
    <location>
        <begin position="1278"/>
        <end position="1299"/>
    </location>
</feature>
<name>A0A449BZ28_PLAVN</name>
<dbReference type="InterPro" id="IPR023298">
    <property type="entry name" value="ATPase_P-typ_TM_dom_sf"/>
</dbReference>
<feature type="transmembrane region" description="Helical" evidence="4">
    <location>
        <begin position="1652"/>
        <end position="1678"/>
    </location>
</feature>
<dbReference type="EMBL" id="LR215069">
    <property type="protein sequence ID" value="VEV58706.1"/>
    <property type="molecule type" value="Genomic_DNA"/>
</dbReference>
<evidence type="ECO:0000256" key="3">
    <source>
        <dbReference type="SAM" id="MobiDB-lite"/>
    </source>
</evidence>
<dbReference type="VEuPathDB" id="PlasmoDB:PVVCY_1306470"/>
<evidence type="ECO:0000256" key="2">
    <source>
        <dbReference type="ARBA" id="ARBA00022842"/>
    </source>
</evidence>
<feature type="transmembrane region" description="Helical" evidence="4">
    <location>
        <begin position="238"/>
        <end position="258"/>
    </location>
</feature>
<dbReference type="GO" id="GO:0005886">
    <property type="term" value="C:plasma membrane"/>
    <property type="evidence" value="ECO:0007669"/>
    <property type="project" value="TreeGrafter"/>
</dbReference>
<dbReference type="PANTHER" id="PTHR24093">
    <property type="entry name" value="CATION TRANSPORTING ATPASE"/>
    <property type="match status" value="1"/>
</dbReference>
<feature type="transmembrane region" description="Helical" evidence="4">
    <location>
        <begin position="1617"/>
        <end position="1640"/>
    </location>
</feature>
<feature type="transmembrane region" description="Helical" evidence="4">
    <location>
        <begin position="1361"/>
        <end position="1379"/>
    </location>
</feature>
<keyword evidence="2" id="KW-0460">Magnesium</keyword>
<organism evidence="6 7">
    <name type="scientific">Plasmodium vinckei vinckei</name>
    <dbReference type="NCBI Taxonomy" id="54757"/>
    <lineage>
        <taxon>Eukaryota</taxon>
        <taxon>Sar</taxon>
        <taxon>Alveolata</taxon>
        <taxon>Apicomplexa</taxon>
        <taxon>Aconoidasida</taxon>
        <taxon>Haemosporida</taxon>
        <taxon>Plasmodiidae</taxon>
        <taxon>Plasmodium</taxon>
        <taxon>Plasmodium (Vinckeia)</taxon>
    </lineage>
</organism>
<dbReference type="KEGG" id="pvv:PVVCY_1306470"/>
<dbReference type="InterPro" id="IPR059000">
    <property type="entry name" value="ATPase_P-type_domA"/>
</dbReference>
<dbReference type="Gene3D" id="1.20.1110.10">
    <property type="entry name" value="Calcium-transporting ATPase, transmembrane domain"/>
    <property type="match status" value="1"/>
</dbReference>
<evidence type="ECO:0000313" key="6">
    <source>
        <dbReference type="EMBL" id="VEV58706.1"/>
    </source>
</evidence>
<keyword evidence="4" id="KW-1133">Transmembrane helix</keyword>
<dbReference type="PANTHER" id="PTHR24093:SF369">
    <property type="entry name" value="CALCIUM-TRANSPORTING ATPASE"/>
    <property type="match status" value="1"/>
</dbReference>
<dbReference type="Pfam" id="PF00122">
    <property type="entry name" value="E1-E2_ATPase"/>
    <property type="match status" value="1"/>
</dbReference>
<dbReference type="Proteomes" id="UP000290582">
    <property type="component" value="Chromosome PVVCY_13"/>
</dbReference>
<dbReference type="GO" id="GO:0012505">
    <property type="term" value="C:endomembrane system"/>
    <property type="evidence" value="ECO:0007669"/>
    <property type="project" value="UniProtKB-SubCell"/>
</dbReference>
<evidence type="ECO:0000313" key="7">
    <source>
        <dbReference type="Proteomes" id="UP000290582"/>
    </source>
</evidence>
<dbReference type="GO" id="GO:0005388">
    <property type="term" value="F:P-type calcium transporter activity"/>
    <property type="evidence" value="ECO:0007669"/>
    <property type="project" value="TreeGrafter"/>
</dbReference>
<feature type="domain" description="P-type ATPase A" evidence="5">
    <location>
        <begin position="438"/>
        <end position="481"/>
    </location>
</feature>
<feature type="transmembrane region" description="Helical" evidence="4">
    <location>
        <begin position="1311"/>
        <end position="1328"/>
    </location>
</feature>
<evidence type="ECO:0000256" key="4">
    <source>
        <dbReference type="SAM" id="Phobius"/>
    </source>
</evidence>
<dbReference type="InterPro" id="IPR008250">
    <property type="entry name" value="ATPase_P-typ_transduc_dom_A_sf"/>
</dbReference>